<keyword evidence="1" id="KW-0489">Methyltransferase</keyword>
<sequence>MELGNIYENTAWLYDYDNRDNLTDDISFYKEYALKSGGEVLELGCGTGRVALKLQRVMEI</sequence>
<reference evidence="1 2" key="1">
    <citation type="submission" date="2022-06" db="EMBL/GenBank/DDBJ databases">
        <title>Isolation of gut microbiota from human fecal samples.</title>
        <authorList>
            <person name="Pamer E.G."/>
            <person name="Barat B."/>
            <person name="Waligurski E."/>
            <person name="Medina S."/>
            <person name="Paddock L."/>
            <person name="Mostad J."/>
        </authorList>
    </citation>
    <scope>NUCLEOTIDE SEQUENCE [LARGE SCALE GENOMIC DNA]</scope>
    <source>
        <strain evidence="1 2">DFI.7.95</strain>
    </source>
</reference>
<accession>A0ABT1SGP6</accession>
<keyword evidence="1" id="KW-0808">Transferase</keyword>
<protein>
    <submittedName>
        <fullName evidence="1">Class I SAM-dependent methyltransferase</fullName>
    </submittedName>
</protein>
<dbReference type="GO" id="GO:0008168">
    <property type="term" value="F:methyltransferase activity"/>
    <property type="evidence" value="ECO:0007669"/>
    <property type="project" value="UniProtKB-KW"/>
</dbReference>
<name>A0ABT1SGP6_9FIRM</name>
<gene>
    <name evidence="1" type="ORF">NE686_18490</name>
</gene>
<comment type="caution">
    <text evidence="1">The sequence shown here is derived from an EMBL/GenBank/DDBJ whole genome shotgun (WGS) entry which is preliminary data.</text>
</comment>
<dbReference type="GO" id="GO:0032259">
    <property type="term" value="P:methylation"/>
    <property type="evidence" value="ECO:0007669"/>
    <property type="project" value="UniProtKB-KW"/>
</dbReference>
<dbReference type="Proteomes" id="UP001524478">
    <property type="component" value="Unassembled WGS sequence"/>
</dbReference>
<dbReference type="RefSeq" id="WP_216561694.1">
    <property type="nucleotide sequence ID" value="NZ_CP172320.1"/>
</dbReference>
<dbReference type="EMBL" id="JANGAC010000018">
    <property type="protein sequence ID" value="MCQ4925097.1"/>
    <property type="molecule type" value="Genomic_DNA"/>
</dbReference>
<proteinExistence type="predicted"/>
<evidence type="ECO:0000313" key="2">
    <source>
        <dbReference type="Proteomes" id="UP001524478"/>
    </source>
</evidence>
<organism evidence="1 2">
    <name type="scientific">Tissierella carlieri</name>
    <dbReference type="NCBI Taxonomy" id="689904"/>
    <lineage>
        <taxon>Bacteria</taxon>
        <taxon>Bacillati</taxon>
        <taxon>Bacillota</taxon>
        <taxon>Tissierellia</taxon>
        <taxon>Tissierellales</taxon>
        <taxon>Tissierellaceae</taxon>
        <taxon>Tissierella</taxon>
    </lineage>
</organism>
<evidence type="ECO:0000313" key="1">
    <source>
        <dbReference type="EMBL" id="MCQ4925097.1"/>
    </source>
</evidence>
<keyword evidence="2" id="KW-1185">Reference proteome</keyword>